<name>A9TZM6_PHYPA</name>
<gene>
    <name evidence="1" type="ORF">PHYPADRAFT_99380</name>
</gene>
<sequence>MVVADRGAEVLKLFHLGGHVKRWQRFQCSLRRCVHASSWIRELSGTGFVGSAGKVATMTYLDLCTRGNHVIDLDNNCLTTLHGPPSKLNSKTLKLIAKHSLFGRALLQGHRLLQICTRYGWWGFKRMLSLTPQSSQSSEADNL</sequence>
<accession>A9TZM6</accession>
<protein>
    <submittedName>
        <fullName evidence="1">Predicted protein</fullName>
    </submittedName>
</protein>
<evidence type="ECO:0000313" key="1">
    <source>
        <dbReference type="EMBL" id="EDQ51114.1"/>
    </source>
</evidence>
<dbReference type="AlphaFoldDB" id="A9TZM6"/>
<proteinExistence type="predicted"/>
<dbReference type="EMBL" id="DS545275">
    <property type="protein sequence ID" value="EDQ51114.1"/>
    <property type="molecule type" value="Genomic_DNA"/>
</dbReference>
<reference evidence="1" key="1">
    <citation type="journal article" date="2008" name="Science">
        <title>The Physcomitrella genome reveals evolutionary insights into the conquest of land by plants.</title>
        <authorList>
            <person name="Rensing S."/>
            <person name="Lang D."/>
            <person name="Zimmer A."/>
            <person name="Terry A."/>
            <person name="Salamov A."/>
            <person name="Shapiro H."/>
            <person name="Nishiyama T."/>
            <person name="Perroud P.-F."/>
            <person name="Lindquist E."/>
            <person name="Kamisugi Y."/>
            <person name="Tanahashi T."/>
            <person name="Sakakibara K."/>
            <person name="Fujita T."/>
            <person name="Oishi K."/>
            <person name="Shin-I T."/>
            <person name="Kuroki Y."/>
            <person name="Toyoda A."/>
            <person name="Suzuki Y."/>
            <person name="Hashimoto A."/>
            <person name="Yamaguchi K."/>
            <person name="Sugano A."/>
            <person name="Kohara Y."/>
            <person name="Fujiyama A."/>
            <person name="Anterola A."/>
            <person name="Aoki S."/>
            <person name="Ashton N."/>
            <person name="Barbazuk W.B."/>
            <person name="Barker E."/>
            <person name="Bennetzen J."/>
            <person name="Bezanilla M."/>
            <person name="Blankenship R."/>
            <person name="Cho S.H."/>
            <person name="Dutcher S."/>
            <person name="Estelle M."/>
            <person name="Fawcett J.A."/>
            <person name="Gundlach H."/>
            <person name="Hanada K."/>
            <person name="Heyl A."/>
            <person name="Hicks K.A."/>
            <person name="Hugh J."/>
            <person name="Lohr M."/>
            <person name="Mayer K."/>
            <person name="Melkozernov A."/>
            <person name="Murata T."/>
            <person name="Nelson D."/>
            <person name="Pils B."/>
            <person name="Prigge M."/>
            <person name="Reiss B."/>
            <person name="Renner T."/>
            <person name="Rombauts S."/>
            <person name="Rushton P."/>
            <person name="Sanderfoot A."/>
            <person name="Schween G."/>
            <person name="Shiu S.-H."/>
            <person name="Stueber K."/>
            <person name="Theodoulou F.L."/>
            <person name="Tu H."/>
            <person name="Van de Peer Y."/>
            <person name="Verrier P.J."/>
            <person name="Waters E."/>
            <person name="Wood A."/>
            <person name="Yang L."/>
            <person name="Cove D."/>
            <person name="Cuming A."/>
            <person name="Hasebe M."/>
            <person name="Lucas S."/>
            <person name="Mishler D.B."/>
            <person name="Reski R."/>
            <person name="Grigoriev I."/>
            <person name="Quatrano R.S."/>
            <person name="Boore J.L."/>
        </authorList>
    </citation>
    <scope>NUCLEOTIDE SEQUENCE [LARGE SCALE GENOMIC DNA]</scope>
</reference>
<organism>
    <name type="scientific">Physcomitrium patens</name>
    <name type="common">Spreading-leaved earth moss</name>
    <name type="synonym">Physcomitrella patens</name>
    <dbReference type="NCBI Taxonomy" id="3218"/>
    <lineage>
        <taxon>Eukaryota</taxon>
        <taxon>Viridiplantae</taxon>
        <taxon>Streptophyta</taxon>
        <taxon>Embryophyta</taxon>
        <taxon>Bryophyta</taxon>
        <taxon>Bryophytina</taxon>
        <taxon>Bryopsida</taxon>
        <taxon>Funariidae</taxon>
        <taxon>Funariales</taxon>
        <taxon>Funariaceae</taxon>
        <taxon>Physcomitrium</taxon>
    </lineage>
</organism>